<evidence type="ECO:0000256" key="1">
    <source>
        <dbReference type="ARBA" id="ARBA00004604"/>
    </source>
</evidence>
<dbReference type="Pfam" id="PF08640">
    <property type="entry name" value="U3_assoc_6"/>
    <property type="match status" value="1"/>
</dbReference>
<name>A0A7H9B4Y9_ZYGMR</name>
<evidence type="ECO:0000259" key="6">
    <source>
        <dbReference type="Pfam" id="PF08640"/>
    </source>
</evidence>
<dbReference type="OrthoDB" id="28112at2759"/>
<organism evidence="7 8">
    <name type="scientific">Zygotorulaspora mrakii</name>
    <name type="common">Zygosaccharomyces mrakii</name>
    <dbReference type="NCBI Taxonomy" id="42260"/>
    <lineage>
        <taxon>Eukaryota</taxon>
        <taxon>Fungi</taxon>
        <taxon>Dikarya</taxon>
        <taxon>Ascomycota</taxon>
        <taxon>Saccharomycotina</taxon>
        <taxon>Saccharomycetes</taxon>
        <taxon>Saccharomycetales</taxon>
        <taxon>Saccharomycetaceae</taxon>
        <taxon>Zygotorulaspora</taxon>
    </lineage>
</organism>
<dbReference type="Proteomes" id="UP000509704">
    <property type="component" value="Chromosome 4"/>
</dbReference>
<evidence type="ECO:0000313" key="8">
    <source>
        <dbReference type="Proteomes" id="UP000509704"/>
    </source>
</evidence>
<dbReference type="GO" id="GO:0000462">
    <property type="term" value="P:maturation of SSU-rRNA from tricistronic rRNA transcript (SSU-rRNA, 5.8S rRNA, LSU-rRNA)"/>
    <property type="evidence" value="ECO:0007669"/>
    <property type="project" value="InterPro"/>
</dbReference>
<dbReference type="InterPro" id="IPR011990">
    <property type="entry name" value="TPR-like_helical_dom_sf"/>
</dbReference>
<evidence type="ECO:0000256" key="3">
    <source>
        <dbReference type="ARBA" id="ARBA00022552"/>
    </source>
</evidence>
<dbReference type="InterPro" id="IPR003107">
    <property type="entry name" value="HAT"/>
</dbReference>
<keyword evidence="3" id="KW-0698">rRNA processing</keyword>
<dbReference type="KEGG" id="zmk:HG535_0D05310"/>
<dbReference type="PANTHER" id="PTHR23271">
    <property type="entry name" value="HEPATOCELLULAR CARCINOMA-ASSOCIATED ANTIGEN 66"/>
    <property type="match status" value="1"/>
</dbReference>
<dbReference type="SUPFAM" id="SSF48452">
    <property type="entry name" value="TPR-like"/>
    <property type="match status" value="1"/>
</dbReference>
<gene>
    <name evidence="7" type="ORF">HG535_0D05310</name>
</gene>
<dbReference type="GO" id="GO:0034388">
    <property type="term" value="C:Pwp2p-containing subcomplex of 90S preribosome"/>
    <property type="evidence" value="ECO:0007669"/>
    <property type="project" value="TreeGrafter"/>
</dbReference>
<accession>A0A7H9B4Y9</accession>
<dbReference type="InterPro" id="IPR055347">
    <property type="entry name" value="UTP6_N"/>
</dbReference>
<evidence type="ECO:0000256" key="5">
    <source>
        <dbReference type="ARBA" id="ARBA00023242"/>
    </source>
</evidence>
<dbReference type="InterPro" id="IPR013949">
    <property type="entry name" value="Utp6"/>
</dbReference>
<proteinExistence type="inferred from homology"/>
<sequence>MSSKTRYYLEQCIPEVNDLVDLGLFTKKEVSLIMKKRTDFEHRLNSRGSSINDYIKYINYENSVESLRKKRVKRVLQNSKKNTISDWSVQQRIAYIYQRGCNKFPNELKFWAMYLKYLKTRGNQTSYKKIQKVYNELLRLHPTNVEVWISCAKYEYEVHANFKSCRLLFQNALRFNPQAFKLWYEYIKFELSFITKLINRRKVMGLLSEREQELDMLKQTSTESSEENGSKNEDATVYIPTAGDVMKDKLNQLPEADMNMLGNDETNPALRGDIALTIFDMCMKTLGDYYINKYKGYYDISDSVTLKELKLETTSTLFEKSMELISLFDNFKDLHRDYLINHVLEYWKNEHENILLKDDLPELNDGIIFLDITLNIRYMQVESLDVDQLQLSVKKYFAYKSKLDESSIKKVKEKYSEFIRDRFITKMSSENNESYHLLETITKKL</sequence>
<dbReference type="GO" id="GO:0030515">
    <property type="term" value="F:snoRNA binding"/>
    <property type="evidence" value="ECO:0007669"/>
    <property type="project" value="InterPro"/>
</dbReference>
<dbReference type="PANTHER" id="PTHR23271:SF1">
    <property type="entry name" value="U3 SMALL NUCLEOLAR RNA-ASSOCIATED PROTEIN 6 HOMOLOG"/>
    <property type="match status" value="1"/>
</dbReference>
<evidence type="ECO:0000313" key="7">
    <source>
        <dbReference type="EMBL" id="QLG72822.1"/>
    </source>
</evidence>
<protein>
    <recommendedName>
        <fullName evidence="6">U3 small nucleolar RNA-associated protein 6 N-terminal domain-containing protein</fullName>
    </recommendedName>
</protein>
<feature type="domain" description="U3 small nucleolar RNA-associated protein 6 N-terminal" evidence="6">
    <location>
        <begin position="9"/>
        <end position="92"/>
    </location>
</feature>
<keyword evidence="8" id="KW-1185">Reference proteome</keyword>
<dbReference type="SMART" id="SM00386">
    <property type="entry name" value="HAT"/>
    <property type="match status" value="3"/>
</dbReference>
<dbReference type="GeneID" id="59236545"/>
<evidence type="ECO:0000256" key="4">
    <source>
        <dbReference type="ARBA" id="ARBA00022737"/>
    </source>
</evidence>
<reference evidence="7 8" key="1">
    <citation type="submission" date="2020-07" db="EMBL/GenBank/DDBJ databases">
        <title>The yeast mating-type switching endonuclease HO is a domesticated member of an unorthodox homing genetic element family.</title>
        <authorList>
            <person name="Coughlan A.Y."/>
            <person name="Lombardi L."/>
            <person name="Braun-Galleani S."/>
            <person name="Martos A.R."/>
            <person name="Galeote V."/>
            <person name="Bigey F."/>
            <person name="Dequin S."/>
            <person name="Byrne K.P."/>
            <person name="Wolfe K.H."/>
        </authorList>
    </citation>
    <scope>NUCLEOTIDE SEQUENCE [LARGE SCALE GENOMIC DNA]</scope>
    <source>
        <strain evidence="7 8">NRRL Y-6702</strain>
    </source>
</reference>
<dbReference type="AlphaFoldDB" id="A0A7H9B4Y9"/>
<comment type="subcellular location">
    <subcellularLocation>
        <location evidence="1">Nucleus</location>
        <location evidence="1">Nucleolus</location>
    </subcellularLocation>
</comment>
<keyword evidence="4" id="KW-0677">Repeat</keyword>
<dbReference type="RefSeq" id="XP_037144549.1">
    <property type="nucleotide sequence ID" value="XM_037288654.1"/>
</dbReference>
<dbReference type="Gene3D" id="1.25.40.10">
    <property type="entry name" value="Tetratricopeptide repeat domain"/>
    <property type="match status" value="1"/>
</dbReference>
<dbReference type="GO" id="GO:0032040">
    <property type="term" value="C:small-subunit processome"/>
    <property type="evidence" value="ECO:0007669"/>
    <property type="project" value="TreeGrafter"/>
</dbReference>
<keyword evidence="5" id="KW-0539">Nucleus</keyword>
<evidence type="ECO:0000256" key="2">
    <source>
        <dbReference type="ARBA" id="ARBA00010734"/>
    </source>
</evidence>
<comment type="similarity">
    <text evidence="2">Belongs to the UTP6 family.</text>
</comment>
<dbReference type="EMBL" id="CP058607">
    <property type="protein sequence ID" value="QLG72822.1"/>
    <property type="molecule type" value="Genomic_DNA"/>
</dbReference>